<evidence type="ECO:0000313" key="2">
    <source>
        <dbReference type="Proteomes" id="UP001162162"/>
    </source>
</evidence>
<dbReference type="EMBL" id="JAPWTK010000036">
    <property type="protein sequence ID" value="KAJ8955699.1"/>
    <property type="molecule type" value="Genomic_DNA"/>
</dbReference>
<evidence type="ECO:0000313" key="1">
    <source>
        <dbReference type="EMBL" id="KAJ8955699.1"/>
    </source>
</evidence>
<reference evidence="1" key="1">
    <citation type="journal article" date="2023" name="Insect Mol. Biol.">
        <title>Genome sequencing provides insights into the evolution of gene families encoding plant cell wall-degrading enzymes in longhorned beetles.</title>
        <authorList>
            <person name="Shin N.R."/>
            <person name="Okamura Y."/>
            <person name="Kirsch R."/>
            <person name="Pauchet Y."/>
        </authorList>
    </citation>
    <scope>NUCLEOTIDE SEQUENCE</scope>
    <source>
        <strain evidence="1">AMC_N1</strain>
    </source>
</reference>
<sequence length="98" mass="11376">MAPQDMDKLFLLIHTITITESDYIVQAQFFHTVPEDFSHISNARFVGRRMRLRIHPSLRGNRGKAHLYRLNAPNLKTLMKRNSSNIKHHLRAVQIGTS</sequence>
<protein>
    <submittedName>
        <fullName evidence="1">Uncharacterized protein</fullName>
    </submittedName>
</protein>
<proteinExistence type="predicted"/>
<comment type="caution">
    <text evidence="1">The sequence shown here is derived from an EMBL/GenBank/DDBJ whole genome shotgun (WGS) entry which is preliminary data.</text>
</comment>
<organism evidence="1 2">
    <name type="scientific">Aromia moschata</name>
    <dbReference type="NCBI Taxonomy" id="1265417"/>
    <lineage>
        <taxon>Eukaryota</taxon>
        <taxon>Metazoa</taxon>
        <taxon>Ecdysozoa</taxon>
        <taxon>Arthropoda</taxon>
        <taxon>Hexapoda</taxon>
        <taxon>Insecta</taxon>
        <taxon>Pterygota</taxon>
        <taxon>Neoptera</taxon>
        <taxon>Endopterygota</taxon>
        <taxon>Coleoptera</taxon>
        <taxon>Polyphaga</taxon>
        <taxon>Cucujiformia</taxon>
        <taxon>Chrysomeloidea</taxon>
        <taxon>Cerambycidae</taxon>
        <taxon>Cerambycinae</taxon>
        <taxon>Callichromatini</taxon>
        <taxon>Aromia</taxon>
    </lineage>
</organism>
<keyword evidence="2" id="KW-1185">Reference proteome</keyword>
<name>A0AAV8YVU6_9CUCU</name>
<dbReference type="AlphaFoldDB" id="A0AAV8YVU6"/>
<gene>
    <name evidence="1" type="ORF">NQ318_008571</name>
</gene>
<dbReference type="Proteomes" id="UP001162162">
    <property type="component" value="Unassembled WGS sequence"/>
</dbReference>
<accession>A0AAV8YVU6</accession>